<protein>
    <submittedName>
        <fullName evidence="6">Wd repeat-containing protein wdr-5.2-related</fullName>
    </submittedName>
</protein>
<dbReference type="SUPFAM" id="SSF141571">
    <property type="entry name" value="Pentapeptide repeat-like"/>
    <property type="match status" value="1"/>
</dbReference>
<dbReference type="InterPro" id="IPR036322">
    <property type="entry name" value="WD40_repeat_dom_sf"/>
</dbReference>
<evidence type="ECO:0000313" key="7">
    <source>
        <dbReference type="Proteomes" id="UP001146793"/>
    </source>
</evidence>
<accession>A0AAV7YJ78</accession>
<dbReference type="SUPFAM" id="SSF50978">
    <property type="entry name" value="WD40 repeat-like"/>
    <property type="match status" value="3"/>
</dbReference>
<evidence type="ECO:0000256" key="3">
    <source>
        <dbReference type="PROSITE-ProRule" id="PRU00221"/>
    </source>
</evidence>
<feature type="compositionally biased region" description="Acidic residues" evidence="5">
    <location>
        <begin position="824"/>
        <end position="836"/>
    </location>
</feature>
<dbReference type="InterPro" id="IPR027417">
    <property type="entry name" value="P-loop_NTPase"/>
</dbReference>
<feature type="repeat" description="WD" evidence="3">
    <location>
        <begin position="1303"/>
        <end position="1344"/>
    </location>
</feature>
<evidence type="ECO:0000256" key="5">
    <source>
        <dbReference type="SAM" id="MobiDB-lite"/>
    </source>
</evidence>
<dbReference type="InterPro" id="IPR019775">
    <property type="entry name" value="WD40_repeat_CS"/>
</dbReference>
<dbReference type="PRINTS" id="PR00320">
    <property type="entry name" value="GPROTEINBRPT"/>
</dbReference>
<dbReference type="Pfam" id="PF00400">
    <property type="entry name" value="WD40"/>
    <property type="match status" value="13"/>
</dbReference>
<dbReference type="InterPro" id="IPR011990">
    <property type="entry name" value="TPR-like_helical_dom_sf"/>
</dbReference>
<proteinExistence type="predicted"/>
<dbReference type="Gene3D" id="2.160.20.80">
    <property type="entry name" value="E3 ubiquitin-protein ligase SopA"/>
    <property type="match status" value="1"/>
</dbReference>
<dbReference type="InterPro" id="IPR050349">
    <property type="entry name" value="WD_LIS1/nudF_dynein_reg"/>
</dbReference>
<feature type="repeat" description="TPR" evidence="4">
    <location>
        <begin position="1893"/>
        <end position="1926"/>
    </location>
</feature>
<evidence type="ECO:0000256" key="2">
    <source>
        <dbReference type="ARBA" id="ARBA00022737"/>
    </source>
</evidence>
<dbReference type="InterPro" id="IPR001646">
    <property type="entry name" value="5peptide_repeat"/>
</dbReference>
<feature type="repeat" description="WD" evidence="3">
    <location>
        <begin position="1517"/>
        <end position="1558"/>
    </location>
</feature>
<dbReference type="EMBL" id="JANTQA010000060">
    <property type="protein sequence ID" value="KAJ3428050.1"/>
    <property type="molecule type" value="Genomic_DNA"/>
</dbReference>
<dbReference type="PROSITE" id="PS50082">
    <property type="entry name" value="WD_REPEATS_2"/>
    <property type="match status" value="11"/>
</dbReference>
<dbReference type="CDD" id="cd00200">
    <property type="entry name" value="WD40"/>
    <property type="match status" value="3"/>
</dbReference>
<keyword evidence="2" id="KW-0677">Repeat</keyword>
<feature type="region of interest" description="Disordered" evidence="5">
    <location>
        <begin position="447"/>
        <end position="471"/>
    </location>
</feature>
<dbReference type="Gene3D" id="3.40.50.300">
    <property type="entry name" value="P-loop containing nucleotide triphosphate hydrolases"/>
    <property type="match status" value="1"/>
</dbReference>
<organism evidence="6 7">
    <name type="scientific">Anaeramoeba flamelloides</name>
    <dbReference type="NCBI Taxonomy" id="1746091"/>
    <lineage>
        <taxon>Eukaryota</taxon>
        <taxon>Metamonada</taxon>
        <taxon>Anaeramoebidae</taxon>
        <taxon>Anaeramoeba</taxon>
    </lineage>
</organism>
<dbReference type="InterPro" id="IPR019734">
    <property type="entry name" value="TPR_rpt"/>
</dbReference>
<feature type="repeat" description="WD" evidence="3">
    <location>
        <begin position="1175"/>
        <end position="1216"/>
    </location>
</feature>
<feature type="repeat" description="WD" evidence="3">
    <location>
        <begin position="1433"/>
        <end position="1474"/>
    </location>
</feature>
<dbReference type="Proteomes" id="UP001146793">
    <property type="component" value="Unassembled WGS sequence"/>
</dbReference>
<feature type="repeat" description="WD" evidence="3">
    <location>
        <begin position="1346"/>
        <end position="1387"/>
    </location>
</feature>
<keyword evidence="1 3" id="KW-0853">WD repeat</keyword>
<feature type="repeat" description="WD" evidence="3">
    <location>
        <begin position="1091"/>
        <end position="1132"/>
    </location>
</feature>
<reference evidence="6" key="1">
    <citation type="submission" date="2022-08" db="EMBL/GenBank/DDBJ databases">
        <title>Novel sulphate-reducing endosymbionts in the free-living metamonad Anaeramoeba.</title>
        <authorList>
            <person name="Jerlstrom-Hultqvist J."/>
            <person name="Cepicka I."/>
            <person name="Gallot-Lavallee L."/>
            <person name="Salas-Leiva D."/>
            <person name="Curtis B.A."/>
            <person name="Zahonova K."/>
            <person name="Pipaliya S."/>
            <person name="Dacks J."/>
            <person name="Roger A.J."/>
        </authorList>
    </citation>
    <scope>NUCLEOTIDE SEQUENCE</scope>
    <source>
        <strain evidence="6">Busselton2</strain>
    </source>
</reference>
<dbReference type="PROSITE" id="PS00678">
    <property type="entry name" value="WD_REPEATS_1"/>
    <property type="match status" value="10"/>
</dbReference>
<feature type="region of interest" description="Disordered" evidence="5">
    <location>
        <begin position="814"/>
        <end position="836"/>
    </location>
</feature>
<feature type="repeat" description="WD" evidence="3">
    <location>
        <begin position="1603"/>
        <end position="1637"/>
    </location>
</feature>
<dbReference type="InterPro" id="IPR020472">
    <property type="entry name" value="WD40_PAC1"/>
</dbReference>
<sequence>MILSAKYSSTIDWTDKNAKIEKQVHMEQFIQKDTQFLSTSFCCKRKQNCSTNKKNLFKKTDSYQKKSQDQIQKLPLNSKNKARVTGSVKDDKGLQKVKEIPISRLYEIYKQNQFENKILYTLHQKQFVELYKHKHKGWGAFLMMNDFKGATNMIKFINKIQGLPSLSQANSTSHYIDVNTNEEKITIRAYGLNGGGGGYWEDIIQKLENLNLEMERDAFGNINKQILQILQIFGVDKIKNEGNIQIQIKDNLKMLKENIEEEAPKKRKNQIMPLLFKIELKLKKLLEECSFIKNDLQVRITNKEAKQTIEKDPKNKNISKNEIIIENELGSKRTLPKKNESSFIRGEGIDYEMEKKIENRKIQELESLRMDPNFQQVKTMYIPLRCKRTQNSEVSFDLNSRILDFLAKKKERVFLLKGESGMGKSTYTNILHEELLKGCAIKKGELEREGKGEDKNKNKNKNKGEMEGEEKNKGVMGKVEIIPIHVNLISLKKPMENLVEEVLIERWNLSNEEIKEMNKLKKKQILFILDGYDELNIFVNIIQNNKLLDKFWNCKIIITSRTSELPTDYKNCFAPVIKGNESEYDYLALEEWFVAEFRERDIGKYLDNFLVKTPQEERNNWGKAKYQKYIHQIIGLRELIETPYTLLVVTEVLPYIVKKHKEKEQGTQKNKESRLQLTKHRLYTEYINKLLGRQKLKMIEQEIEFKKKTLWNYYKGLAKEMYKQQTTKVIFKKGLGSGFGVFTLFGSKNNQRIEKWEHFFGKGNKKGELLLKSGLLQKIEGGYTWRHLSIYEFLIIEAMRQEAVIGKESKIKNNGKQLQQQQQEENDNNNENENNDDDLLINKRLIVNNKGMLDFSVDLIRTMKGFKEKIWEYIYSSRKDVKKEISSANGITILNRARINFSGMDLSGLRIQEANLSTGLFDSTNFTGSDLRGVNFEGSWLKSAIFNKSMMEHVKFGEKANINAGSTVLCISYNNTGDTLATGCEDGALKLWDLKTGKLKNTFRIDNSSITSISYSPDGKTIATCCLCDQIVKLWDSDTGKFKAELKGPNYKKFQLFKPFPMDYPTSNHSRARVVLRKKSNNLGDSKATRLTGHTKWVNCLAYSPDGKTIATGSNDETIKLWNADNGELKKTLAGHTQCVNCLAYSPDGKTIATGSNDDTIKLWNADNGELKKTWRGHTKWVTCLVYSADGGILATASQDQTIKIWNSQTGKLRATYIKVHTKEVNRLIFSPDGKTLASCSKDHTINLWDTERSKLKDSLKIHSGNVKDMALCPDGKTIATCGSIDQTVKFSTFETSELKTTRKGHKGIINMITYRPDGKEIATCSDDKTIKLWDLKTGLLKTTFVKEHTKEINSLIYSPDGKTLASCSKDNIVNLWDTEAYELKIKLNYENKFNTETCMQYSPDGKTIAIFSPADNQILLWDLATCELNAILKGDLGIVKCLTYSPDGKSIATGGEDMKVAIWDLATLEIKATLIGHKGAISNILYSPDGETIATASYDWKVKLWDTKTYKLKTTILAHKCEVISISYSPNGKTLASASSTRTMKLWDTNTYKLKATLNYYNKLNLGTCIEYSPNGKTIATNTFLNTVEIWDTETFKLRASLKGHLGIVTCFTFSPDGNTIATVCQDHTIRVWDLQPLLAQGKEPKILYILGTLSLFLDGAQINGTKGLSRENYQLLVQSAPEQKKTKNTEFIVNQNLEENKIVIGNEMSKQENVSDLQRHELLNVLQDVNKQKIMHLRILFNEKKYEEMEQRCTRLFNEEFEISRVELLIKRAEARIMLKKIKEANDDLNFASGLCEIQSKEYKTIQGHIQFIQHNYEEAFNFYNSCSWIDIIVSIFLGLIYQETLKLTNTEFRWTHEKERYLRKYFKYNKIIKSENRYLQSNNLGFTDIAFSLNNRGEAYLELEDVENAKQDFEMALQMCHERFFIYPLIMGNLYRAQGKYEKAMFKYVNAIIAIPEEETKINGFIQLCKQALKDPENDRINFNAKELFKK</sequence>
<dbReference type="SMART" id="SM00028">
    <property type="entry name" value="TPR"/>
    <property type="match status" value="2"/>
</dbReference>
<dbReference type="SMART" id="SM00320">
    <property type="entry name" value="WD40"/>
    <property type="match status" value="15"/>
</dbReference>
<dbReference type="PANTHER" id="PTHR44129">
    <property type="entry name" value="WD REPEAT-CONTAINING PROTEIN POP1"/>
    <property type="match status" value="1"/>
</dbReference>
<dbReference type="PROSITE" id="PS50005">
    <property type="entry name" value="TPR"/>
    <property type="match status" value="1"/>
</dbReference>
<comment type="caution">
    <text evidence="6">The sequence shown here is derived from an EMBL/GenBank/DDBJ whole genome shotgun (WGS) entry which is preliminary data.</text>
</comment>
<evidence type="ECO:0000256" key="1">
    <source>
        <dbReference type="ARBA" id="ARBA00022574"/>
    </source>
</evidence>
<feature type="repeat" description="WD" evidence="3">
    <location>
        <begin position="1218"/>
        <end position="1259"/>
    </location>
</feature>
<dbReference type="PROSITE" id="PS50294">
    <property type="entry name" value="WD_REPEATS_REGION"/>
    <property type="match status" value="11"/>
</dbReference>
<dbReference type="Gene3D" id="2.130.10.10">
    <property type="entry name" value="YVTN repeat-like/Quinoprotein amine dehydrogenase"/>
    <property type="match status" value="5"/>
</dbReference>
<gene>
    <name evidence="6" type="ORF">M0812_25682</name>
</gene>
<dbReference type="Pfam" id="PF00805">
    <property type="entry name" value="Pentapeptide"/>
    <property type="match status" value="1"/>
</dbReference>
<feature type="repeat" description="WD" evidence="3">
    <location>
        <begin position="1475"/>
        <end position="1516"/>
    </location>
</feature>
<evidence type="ECO:0000256" key="4">
    <source>
        <dbReference type="PROSITE-ProRule" id="PRU00339"/>
    </source>
</evidence>
<dbReference type="SUPFAM" id="SSF48452">
    <property type="entry name" value="TPR-like"/>
    <property type="match status" value="1"/>
</dbReference>
<feature type="repeat" description="WD" evidence="3">
    <location>
        <begin position="968"/>
        <end position="1002"/>
    </location>
</feature>
<dbReference type="Gene3D" id="1.25.40.10">
    <property type="entry name" value="Tetratricopeptide repeat domain"/>
    <property type="match status" value="1"/>
</dbReference>
<evidence type="ECO:0000313" key="6">
    <source>
        <dbReference type="EMBL" id="KAJ3428050.1"/>
    </source>
</evidence>
<dbReference type="InterPro" id="IPR015943">
    <property type="entry name" value="WD40/YVTN_repeat-like_dom_sf"/>
</dbReference>
<dbReference type="SUPFAM" id="SSF52540">
    <property type="entry name" value="P-loop containing nucleoside triphosphate hydrolases"/>
    <property type="match status" value="1"/>
</dbReference>
<name>A0AAV7YJ78_9EUKA</name>
<keyword evidence="4" id="KW-0802">TPR repeat</keyword>
<feature type="repeat" description="WD" evidence="3">
    <location>
        <begin position="1133"/>
        <end position="1174"/>
    </location>
</feature>
<dbReference type="InterPro" id="IPR001680">
    <property type="entry name" value="WD40_rpt"/>
</dbReference>